<dbReference type="InterPro" id="IPR036390">
    <property type="entry name" value="WH_DNA-bd_sf"/>
</dbReference>
<evidence type="ECO:0000313" key="3">
    <source>
        <dbReference type="EMBL" id="CCI54396.1"/>
    </source>
</evidence>
<accession>A0A077MAQ1</accession>
<dbReference type="GO" id="GO:0006950">
    <property type="term" value="P:response to stress"/>
    <property type="evidence" value="ECO:0007669"/>
    <property type="project" value="TreeGrafter"/>
</dbReference>
<evidence type="ECO:0000313" key="4">
    <source>
        <dbReference type="Proteomes" id="UP000035720"/>
    </source>
</evidence>
<dbReference type="Gene3D" id="1.10.10.10">
    <property type="entry name" value="Winged helix-like DNA-binding domain superfamily/Winged helix DNA-binding domain"/>
    <property type="match status" value="1"/>
</dbReference>
<dbReference type="InterPro" id="IPR000835">
    <property type="entry name" value="HTH_MarR-typ"/>
</dbReference>
<feature type="compositionally biased region" description="Low complexity" evidence="1">
    <location>
        <begin position="1"/>
        <end position="16"/>
    </location>
</feature>
<dbReference type="InterPro" id="IPR036388">
    <property type="entry name" value="WH-like_DNA-bd_sf"/>
</dbReference>
<dbReference type="PRINTS" id="PR00598">
    <property type="entry name" value="HTHMARR"/>
</dbReference>
<dbReference type="STRING" id="1193518.BN13_70020"/>
<feature type="domain" description="HTH marR-type" evidence="2">
    <location>
        <begin position="29"/>
        <end position="161"/>
    </location>
</feature>
<sequence length="171" mass="18544">MQVPSPASPAHAGSAGTCPAAIPGERSPADALAYQLIRVSKLLRVIRSEAPRAHPAVDGTAYPMLFNLAGGPLRISTLAERTHVEVSTVSRAATALERHGIIERIPDPGDGRAHLLSLTDDGRDALGALQEQRQEWFTELLCDWRAEDVAQLRELLTRFGDCVEAYRDKAL</sequence>
<dbReference type="PROSITE" id="PS50995">
    <property type="entry name" value="HTH_MARR_2"/>
    <property type="match status" value="1"/>
</dbReference>
<dbReference type="EMBL" id="CAJC01000183">
    <property type="protein sequence ID" value="CCI54396.1"/>
    <property type="molecule type" value="Genomic_DNA"/>
</dbReference>
<dbReference type="Proteomes" id="UP000035720">
    <property type="component" value="Unassembled WGS sequence"/>
</dbReference>
<name>A0A077MAQ1_9MICO</name>
<dbReference type="InterPro" id="IPR039422">
    <property type="entry name" value="MarR/SlyA-like"/>
</dbReference>
<proteinExistence type="predicted"/>
<feature type="region of interest" description="Disordered" evidence="1">
    <location>
        <begin position="1"/>
        <end position="21"/>
    </location>
</feature>
<dbReference type="PANTHER" id="PTHR33164:SF57">
    <property type="entry name" value="MARR-FAMILY TRANSCRIPTIONAL REGULATOR"/>
    <property type="match status" value="1"/>
</dbReference>
<dbReference type="SUPFAM" id="SSF46785">
    <property type="entry name" value="Winged helix' DNA-binding domain"/>
    <property type="match status" value="1"/>
</dbReference>
<gene>
    <name evidence="3" type="ORF">BN13_70020</name>
</gene>
<dbReference type="SMART" id="SM00347">
    <property type="entry name" value="HTH_MARR"/>
    <property type="match status" value="1"/>
</dbReference>
<keyword evidence="4" id="KW-1185">Reference proteome</keyword>
<protein>
    <submittedName>
        <fullName evidence="3">Putative marR-family transcriptional regulator</fullName>
    </submittedName>
</protein>
<comment type="caution">
    <text evidence="3">The sequence shown here is derived from an EMBL/GenBank/DDBJ whole genome shotgun (WGS) entry which is preliminary data.</text>
</comment>
<dbReference type="PANTHER" id="PTHR33164">
    <property type="entry name" value="TRANSCRIPTIONAL REGULATOR, MARR FAMILY"/>
    <property type="match status" value="1"/>
</dbReference>
<evidence type="ECO:0000259" key="2">
    <source>
        <dbReference type="PROSITE" id="PS50995"/>
    </source>
</evidence>
<evidence type="ECO:0000256" key="1">
    <source>
        <dbReference type="SAM" id="MobiDB-lite"/>
    </source>
</evidence>
<reference evidence="3 4" key="1">
    <citation type="journal article" date="2013" name="ISME J.">
        <title>A metabolic model for members of the genus Tetrasphaera involved in enhanced biological phosphorus removal.</title>
        <authorList>
            <person name="Kristiansen R."/>
            <person name="Nguyen H.T.T."/>
            <person name="Saunders A.M."/>
            <person name="Nielsen J.L."/>
            <person name="Wimmer R."/>
            <person name="Le V.Q."/>
            <person name="McIlroy S.J."/>
            <person name="Petrovski S."/>
            <person name="Seviour R.J."/>
            <person name="Calteau A."/>
            <person name="Nielsen K.L."/>
            <person name="Nielsen P.H."/>
        </authorList>
    </citation>
    <scope>NUCLEOTIDE SEQUENCE [LARGE SCALE GENOMIC DNA]</scope>
    <source>
        <strain evidence="3 4">Ben 74</strain>
    </source>
</reference>
<dbReference type="GO" id="GO:0003700">
    <property type="term" value="F:DNA-binding transcription factor activity"/>
    <property type="evidence" value="ECO:0007669"/>
    <property type="project" value="InterPro"/>
</dbReference>
<dbReference type="Pfam" id="PF12802">
    <property type="entry name" value="MarR_2"/>
    <property type="match status" value="1"/>
</dbReference>
<dbReference type="AlphaFoldDB" id="A0A077MAQ1"/>
<organism evidence="3 4">
    <name type="scientific">Nostocoides jenkinsii Ben 74</name>
    <dbReference type="NCBI Taxonomy" id="1193518"/>
    <lineage>
        <taxon>Bacteria</taxon>
        <taxon>Bacillati</taxon>
        <taxon>Actinomycetota</taxon>
        <taxon>Actinomycetes</taxon>
        <taxon>Micrococcales</taxon>
        <taxon>Intrasporangiaceae</taxon>
        <taxon>Nostocoides</taxon>
    </lineage>
</organism>
<dbReference type="RefSeq" id="WP_048544036.1">
    <property type="nucleotide sequence ID" value="NZ_HF571038.1"/>
</dbReference>